<gene>
    <name evidence="3" type="ORF">GCM10008932_00810</name>
</gene>
<sequence>MSNYIITSSSTADMPLEYFEKRNIPYVPFHFMIDGKEYPDDLGQSISFEDFYQRISEGSMPTTSQVNVGQFVDFFTPFLEEGKDILHIEFSSGLSGTYNSATIAREQLLEDFPDRKIEVVDSLAASGGYGLLLDYAVDKKEAGATLEEVRVWVEENKLNVNHWFFSTDLTHYKRGGRISATSAFFGGMLNIAPLLNMNAKGELTPRKKVRGKKQVIKEMVKKMEELALNGTEYDGKCIITHSAVYDDALKVADIIEQTFPNLAGKVAINSIGTVIGSHTGPGTVALFFMGDKRAD</sequence>
<accession>A0ABN0X015</accession>
<dbReference type="InterPro" id="IPR050270">
    <property type="entry name" value="DegV_domain_contain"/>
</dbReference>
<evidence type="ECO:0000256" key="1">
    <source>
        <dbReference type="ARBA" id="ARBA00003238"/>
    </source>
</evidence>
<proteinExistence type="predicted"/>
<name>A0ABN0X015_9LACT</name>
<dbReference type="PROSITE" id="PS51482">
    <property type="entry name" value="DEGV"/>
    <property type="match status" value="1"/>
</dbReference>
<dbReference type="InterPro" id="IPR043168">
    <property type="entry name" value="DegV_C"/>
</dbReference>
<evidence type="ECO:0000313" key="4">
    <source>
        <dbReference type="Proteomes" id="UP001501166"/>
    </source>
</evidence>
<evidence type="ECO:0000313" key="3">
    <source>
        <dbReference type="EMBL" id="GAA0351501.1"/>
    </source>
</evidence>
<dbReference type="EMBL" id="BAAACW010000007">
    <property type="protein sequence ID" value="GAA0351501.1"/>
    <property type="molecule type" value="Genomic_DNA"/>
</dbReference>
<dbReference type="Gene3D" id="3.30.1180.10">
    <property type="match status" value="1"/>
</dbReference>
<dbReference type="Pfam" id="PF02645">
    <property type="entry name" value="DegV"/>
    <property type="match status" value="1"/>
</dbReference>
<dbReference type="PANTHER" id="PTHR33434:SF3">
    <property type="entry name" value="DEGV DOMAIN-CONTAINING PROTEIN YITS"/>
    <property type="match status" value="1"/>
</dbReference>
<keyword evidence="2" id="KW-0446">Lipid-binding</keyword>
<evidence type="ECO:0000256" key="2">
    <source>
        <dbReference type="ARBA" id="ARBA00023121"/>
    </source>
</evidence>
<dbReference type="Gene3D" id="3.40.50.10440">
    <property type="entry name" value="Dihydroxyacetone kinase, domain 1"/>
    <property type="match status" value="1"/>
</dbReference>
<comment type="function">
    <text evidence="1">May bind long-chain fatty acids, such as palmitate, and may play a role in lipid transport or fatty acid metabolism.</text>
</comment>
<protein>
    <submittedName>
        <fullName evidence="3">DegV family protein</fullName>
    </submittedName>
</protein>
<dbReference type="Proteomes" id="UP001501166">
    <property type="component" value="Unassembled WGS sequence"/>
</dbReference>
<organism evidence="3 4">
    <name type="scientific">Alkalibacterium iburiense</name>
    <dbReference type="NCBI Taxonomy" id="290589"/>
    <lineage>
        <taxon>Bacteria</taxon>
        <taxon>Bacillati</taxon>
        <taxon>Bacillota</taxon>
        <taxon>Bacilli</taxon>
        <taxon>Lactobacillales</taxon>
        <taxon>Carnobacteriaceae</taxon>
        <taxon>Alkalibacterium</taxon>
    </lineage>
</organism>
<dbReference type="PANTHER" id="PTHR33434">
    <property type="entry name" value="DEGV DOMAIN-CONTAINING PROTEIN DR_1986-RELATED"/>
    <property type="match status" value="1"/>
</dbReference>
<dbReference type="RefSeq" id="WP_343752852.1">
    <property type="nucleotide sequence ID" value="NZ_BAAACW010000007.1"/>
</dbReference>
<dbReference type="Gene3D" id="2.20.28.50">
    <property type="entry name" value="degv family protein"/>
    <property type="match status" value="1"/>
</dbReference>
<comment type="caution">
    <text evidence="3">The sequence shown here is derived from an EMBL/GenBank/DDBJ whole genome shotgun (WGS) entry which is preliminary data.</text>
</comment>
<dbReference type="InterPro" id="IPR003797">
    <property type="entry name" value="DegV"/>
</dbReference>
<dbReference type="NCBIfam" id="TIGR00762">
    <property type="entry name" value="DegV"/>
    <property type="match status" value="1"/>
</dbReference>
<dbReference type="SUPFAM" id="SSF82549">
    <property type="entry name" value="DAK1/DegV-like"/>
    <property type="match status" value="1"/>
</dbReference>
<keyword evidence="4" id="KW-1185">Reference proteome</keyword>
<reference evidence="3 4" key="1">
    <citation type="journal article" date="2019" name="Int. J. Syst. Evol. Microbiol.">
        <title>The Global Catalogue of Microorganisms (GCM) 10K type strain sequencing project: providing services to taxonomists for standard genome sequencing and annotation.</title>
        <authorList>
            <consortium name="The Broad Institute Genomics Platform"/>
            <consortium name="The Broad Institute Genome Sequencing Center for Infectious Disease"/>
            <person name="Wu L."/>
            <person name="Ma J."/>
        </authorList>
    </citation>
    <scope>NUCLEOTIDE SEQUENCE [LARGE SCALE GENOMIC DNA]</scope>
    <source>
        <strain evidence="3 4">JCM 12662</strain>
    </source>
</reference>